<feature type="domain" description="Glycosyl transferase family 1" evidence="2">
    <location>
        <begin position="187"/>
        <end position="333"/>
    </location>
</feature>
<evidence type="ECO:0000256" key="1">
    <source>
        <dbReference type="ARBA" id="ARBA00022679"/>
    </source>
</evidence>
<dbReference type="EMBL" id="CAFBMX010000005">
    <property type="protein sequence ID" value="CAB4930145.1"/>
    <property type="molecule type" value="Genomic_DNA"/>
</dbReference>
<dbReference type="GO" id="GO:0016757">
    <property type="term" value="F:glycosyltransferase activity"/>
    <property type="evidence" value="ECO:0007669"/>
    <property type="project" value="InterPro"/>
</dbReference>
<gene>
    <name evidence="3" type="ORF">UFOPK3674_01094</name>
</gene>
<proteinExistence type="predicted"/>
<dbReference type="AlphaFoldDB" id="A0A6J7IH87"/>
<evidence type="ECO:0000259" key="2">
    <source>
        <dbReference type="Pfam" id="PF00534"/>
    </source>
</evidence>
<sequence>MHVVVDGRHIGGGRGVARYSERVLAAMAALDEDVRWTVVCPGGPVPGGVRAVHSRLPRRAFHGAGALLGRPTLDGLAGAADVAWLPAPAPVALSPGLPYVLNVHDRSFEARPGDFTGYERVWHRFARPRALAGGAAAVMTLTRSGADELVAAGWPVPPQRLIVGGAGAQFGPTDELAQGTPPAGVPERYLLTVGALEPRKGSDVLAGAYAQARMQGLDATLVVAGRGRLRHLFDGAPGVVLLDDVDDAALEALYRNALAVAHPALLEGFGLPPVEAAAYAVPSIVADLPVYEETLGAAALRVPASDGPALAAAMLQLADDETLRRGLGEQARDAVAAHSWDHTAQVVLEALRTAAGR</sequence>
<dbReference type="PANTHER" id="PTHR46401">
    <property type="entry name" value="GLYCOSYLTRANSFERASE WBBK-RELATED"/>
    <property type="match status" value="1"/>
</dbReference>
<name>A0A6J7IH87_9ZZZZ</name>
<accession>A0A6J7IH87</accession>
<dbReference type="InterPro" id="IPR001296">
    <property type="entry name" value="Glyco_trans_1"/>
</dbReference>
<dbReference type="CDD" id="cd03809">
    <property type="entry name" value="GT4_MtfB-like"/>
    <property type="match status" value="1"/>
</dbReference>
<keyword evidence="1" id="KW-0808">Transferase</keyword>
<dbReference type="Pfam" id="PF00534">
    <property type="entry name" value="Glycos_transf_1"/>
    <property type="match status" value="1"/>
</dbReference>
<protein>
    <submittedName>
        <fullName evidence="3">Unannotated protein</fullName>
    </submittedName>
</protein>
<dbReference type="SUPFAM" id="SSF53756">
    <property type="entry name" value="UDP-Glycosyltransferase/glycogen phosphorylase"/>
    <property type="match status" value="1"/>
</dbReference>
<dbReference type="PANTHER" id="PTHR46401:SF2">
    <property type="entry name" value="GLYCOSYLTRANSFERASE WBBK-RELATED"/>
    <property type="match status" value="1"/>
</dbReference>
<dbReference type="GO" id="GO:0009103">
    <property type="term" value="P:lipopolysaccharide biosynthetic process"/>
    <property type="evidence" value="ECO:0007669"/>
    <property type="project" value="TreeGrafter"/>
</dbReference>
<reference evidence="3" key="1">
    <citation type="submission" date="2020-05" db="EMBL/GenBank/DDBJ databases">
        <authorList>
            <person name="Chiriac C."/>
            <person name="Salcher M."/>
            <person name="Ghai R."/>
            <person name="Kavagutti S V."/>
        </authorList>
    </citation>
    <scope>NUCLEOTIDE SEQUENCE</scope>
</reference>
<organism evidence="3">
    <name type="scientific">freshwater metagenome</name>
    <dbReference type="NCBI Taxonomy" id="449393"/>
    <lineage>
        <taxon>unclassified sequences</taxon>
        <taxon>metagenomes</taxon>
        <taxon>ecological metagenomes</taxon>
    </lineage>
</organism>
<dbReference type="Gene3D" id="3.40.50.2000">
    <property type="entry name" value="Glycogen Phosphorylase B"/>
    <property type="match status" value="2"/>
</dbReference>
<evidence type="ECO:0000313" key="3">
    <source>
        <dbReference type="EMBL" id="CAB4930145.1"/>
    </source>
</evidence>